<organism evidence="4">
    <name type="scientific">Chromera velia CCMP2878</name>
    <dbReference type="NCBI Taxonomy" id="1169474"/>
    <lineage>
        <taxon>Eukaryota</taxon>
        <taxon>Sar</taxon>
        <taxon>Alveolata</taxon>
        <taxon>Colpodellida</taxon>
        <taxon>Chromeraceae</taxon>
        <taxon>Chromera</taxon>
    </lineage>
</organism>
<keyword evidence="2" id="KW-0539">Nucleus</keyword>
<feature type="compositionally biased region" description="Basic and acidic residues" evidence="3">
    <location>
        <begin position="189"/>
        <end position="199"/>
    </location>
</feature>
<dbReference type="AlphaFoldDB" id="A0A0G4GUH2"/>
<feature type="compositionally biased region" description="Basic and acidic residues" evidence="3">
    <location>
        <begin position="221"/>
        <end position="231"/>
    </location>
</feature>
<evidence type="ECO:0008006" key="5">
    <source>
        <dbReference type="Google" id="ProtNLM"/>
    </source>
</evidence>
<dbReference type="EMBL" id="CDMZ01001564">
    <property type="protein sequence ID" value="CEM34491.1"/>
    <property type="molecule type" value="Genomic_DNA"/>
</dbReference>
<evidence type="ECO:0000256" key="1">
    <source>
        <dbReference type="ARBA" id="ARBA00004123"/>
    </source>
</evidence>
<dbReference type="PANTHER" id="PTHR12214">
    <property type="entry name" value="GC-RICH SEQUENCE DNA-BINDING FACTOR"/>
    <property type="match status" value="1"/>
</dbReference>
<gene>
    <name evidence="4" type="ORF">Cvel_23435</name>
</gene>
<evidence type="ECO:0000256" key="3">
    <source>
        <dbReference type="SAM" id="MobiDB-lite"/>
    </source>
</evidence>
<dbReference type="GO" id="GO:0000398">
    <property type="term" value="P:mRNA splicing, via spliceosome"/>
    <property type="evidence" value="ECO:0007669"/>
    <property type="project" value="InterPro"/>
</dbReference>
<dbReference type="VEuPathDB" id="CryptoDB:Cvel_23435"/>
<feature type="region of interest" description="Disordered" evidence="3">
    <location>
        <begin position="618"/>
        <end position="686"/>
    </location>
</feature>
<protein>
    <recommendedName>
        <fullName evidence="5">GCF C-terminal domain-containing protein</fullName>
    </recommendedName>
</protein>
<comment type="subcellular location">
    <subcellularLocation>
        <location evidence="1">Nucleus</location>
    </subcellularLocation>
</comment>
<feature type="compositionally biased region" description="Acidic residues" evidence="3">
    <location>
        <begin position="381"/>
        <end position="390"/>
    </location>
</feature>
<proteinExistence type="predicted"/>
<name>A0A0G4GUH2_9ALVE</name>
<dbReference type="GO" id="GO:0005634">
    <property type="term" value="C:nucleus"/>
    <property type="evidence" value="ECO:0007669"/>
    <property type="project" value="UniProtKB-SubCell"/>
</dbReference>
<dbReference type="GO" id="GO:0003677">
    <property type="term" value="F:DNA binding"/>
    <property type="evidence" value="ECO:0007669"/>
    <property type="project" value="InterPro"/>
</dbReference>
<dbReference type="PANTHER" id="PTHR12214:SF0">
    <property type="entry name" value="LD29489P"/>
    <property type="match status" value="1"/>
</dbReference>
<feature type="compositionally biased region" description="Low complexity" evidence="3">
    <location>
        <begin position="332"/>
        <end position="351"/>
    </location>
</feature>
<sequence length="1039" mass="111544">MFAKRKTAAANKPQQPSRRLIAGEDEESGDEEKGQRQQQKQTAGSSFVPSQPAKRVQGVGAGRQPVSLSLAGSAEDEDEGGEGTGLSGDKFRIRKSRASRDLTLMAKRSKQEAEGEADTGLLSDPLTGIGGSRGGAAASSGGGSVLLRKTHGGVGVSAGPPLMNGGGGVDSLASSGTNRWNSFSSAAVRTERKQKEREMGGSIGTLDDQFDLMDLAVSSPGRERERERSGGEGEIVVPSPGEEDEENDEGDGEHPPGMAELISLAKERRQQSRLLGSSGGEGAVRQGKRGERGGGLGGLQGDIVDVDEGDGDPLARLREMKARRAGMLVGPSGRAEALASSSSSSSAAFAAADKDKDEPMGLHGGHAGASGSASAMANGREEDDEEEALFEEMQAQKARGVTVGAQKKRMIATASSEHPAGREQRGGGGTAASSFAPGEMSAGVGLGLGGALGLGSMGASGLDAVESAAHAAVAGLPPLAKALDVPESRLEKLAGEEAGRVKRMEEMDREMKEMSVSLERWKEKERSPLLGEVKEELEEKKKEGRGNAERRLEAAQSMLEFVQGLAGLHEAKRKPLEQAQGMLERMLTTVCQRKWKRRVRDVDDEAREFGWRHLAACESDGEQEEREGGGRDAMGRDAEGRKGAKEAARRLRASRRQRRRQKRRVKKERKGDEGESGWDSTASSEADGLATLREDRQAFGEAAGRILKDVSDEYGNAGAVLEVFAGFKGESRSDYYRSFASASLDEALELYVQHELLSWDPLALCVSDERGGQRDAIGRTQRERQTEAGGTNEGQLLRTGAQMDGFPWYESVFAFCEDASQCDRAEDDLLPNLIERCVVPVATFLVETVWDPSSLKETERIVAVVREILEFLREEGEGGSEETERPAVRRLLKAVEQRVLTAMKDLFVLSPCLLGSGQGREGGVSSSSVEQRGAETFRSRLLCRLARILSLVGMWEGILWAQSIRRLVIEEGWKNRIEKCLRRNDETPQMAVWLRRYLGALPRVCLSSDGPPLSQRLVALLSAAGRAGAGLPSPIPARC</sequence>
<accession>A0A0G4GUH2</accession>
<feature type="compositionally biased region" description="Basic and acidic residues" evidence="3">
    <location>
        <begin position="313"/>
        <end position="322"/>
    </location>
</feature>
<feature type="compositionally biased region" description="Basic residues" evidence="3">
    <location>
        <begin position="650"/>
        <end position="668"/>
    </location>
</feature>
<feature type="compositionally biased region" description="Acidic residues" evidence="3">
    <location>
        <begin position="241"/>
        <end position="251"/>
    </location>
</feature>
<feature type="compositionally biased region" description="Polar residues" evidence="3">
    <location>
        <begin position="36"/>
        <end position="49"/>
    </location>
</feature>
<reference evidence="4" key="1">
    <citation type="submission" date="2014-11" db="EMBL/GenBank/DDBJ databases">
        <authorList>
            <person name="Otto D Thomas"/>
            <person name="Naeem Raeece"/>
        </authorList>
    </citation>
    <scope>NUCLEOTIDE SEQUENCE</scope>
</reference>
<evidence type="ECO:0000256" key="2">
    <source>
        <dbReference type="ARBA" id="ARBA00023242"/>
    </source>
</evidence>
<evidence type="ECO:0000313" key="4">
    <source>
        <dbReference type="EMBL" id="CEM34491.1"/>
    </source>
</evidence>
<feature type="region of interest" description="Disordered" evidence="3">
    <location>
        <begin position="532"/>
        <end position="551"/>
    </location>
</feature>
<dbReference type="InterPro" id="IPR012890">
    <property type="entry name" value="GCFC2-like"/>
</dbReference>
<feature type="compositionally biased region" description="Polar residues" evidence="3">
    <location>
        <begin position="172"/>
        <end position="187"/>
    </location>
</feature>
<feature type="region of interest" description="Disordered" evidence="3">
    <location>
        <begin position="157"/>
        <end position="440"/>
    </location>
</feature>
<feature type="compositionally biased region" description="Basic and acidic residues" evidence="3">
    <location>
        <begin position="626"/>
        <end position="649"/>
    </location>
</feature>
<feature type="region of interest" description="Disordered" evidence="3">
    <location>
        <begin position="1"/>
        <end position="144"/>
    </location>
</feature>
<feature type="compositionally biased region" description="Gly residues" evidence="3">
    <location>
        <begin position="128"/>
        <end position="144"/>
    </location>
</feature>